<evidence type="ECO:0000259" key="1">
    <source>
        <dbReference type="Pfam" id="PF13679"/>
    </source>
</evidence>
<protein>
    <submittedName>
        <fullName evidence="2">SAM-dependent methyltransferase</fullName>
    </submittedName>
</protein>
<feature type="domain" description="Methyltransferase" evidence="1">
    <location>
        <begin position="120"/>
        <end position="229"/>
    </location>
</feature>
<dbReference type="PANTHER" id="PTHR13369">
    <property type="match status" value="1"/>
</dbReference>
<keyword evidence="3" id="KW-1185">Reference proteome</keyword>
<evidence type="ECO:0000313" key="3">
    <source>
        <dbReference type="Proteomes" id="UP001139095"/>
    </source>
</evidence>
<dbReference type="EMBL" id="JAJATW010000025">
    <property type="protein sequence ID" value="MCB5162878.1"/>
    <property type="molecule type" value="Genomic_DNA"/>
</dbReference>
<dbReference type="Proteomes" id="UP001139095">
    <property type="component" value="Unassembled WGS sequence"/>
</dbReference>
<name>A0A9X1IRK9_9GAMM</name>
<dbReference type="RefSeq" id="WP_226755225.1">
    <property type="nucleotide sequence ID" value="NZ_JAJATW010000025.1"/>
</dbReference>
<dbReference type="SUPFAM" id="SSF53335">
    <property type="entry name" value="S-adenosyl-L-methionine-dependent methyltransferases"/>
    <property type="match status" value="1"/>
</dbReference>
<dbReference type="PANTHER" id="PTHR13369:SF0">
    <property type="entry name" value="GLUTATHIONE S-TRANSFERASE C-TERMINAL DOMAIN-CONTAINING PROTEIN"/>
    <property type="match status" value="1"/>
</dbReference>
<dbReference type="InterPro" id="IPR029063">
    <property type="entry name" value="SAM-dependent_MTases_sf"/>
</dbReference>
<dbReference type="GO" id="GO:0008168">
    <property type="term" value="F:methyltransferase activity"/>
    <property type="evidence" value="ECO:0007669"/>
    <property type="project" value="UniProtKB-KW"/>
</dbReference>
<comment type="caution">
    <text evidence="2">The sequence shown here is derived from an EMBL/GenBank/DDBJ whole genome shotgun (WGS) entry which is preliminary data.</text>
</comment>
<dbReference type="GO" id="GO:0032259">
    <property type="term" value="P:methylation"/>
    <property type="evidence" value="ECO:0007669"/>
    <property type="project" value="UniProtKB-KW"/>
</dbReference>
<dbReference type="AlphaFoldDB" id="A0A9X1IRK9"/>
<reference evidence="2" key="1">
    <citation type="submission" date="2021-10" db="EMBL/GenBank/DDBJ databases">
        <title>Marinomonas pontica sp. nov., isolated from the Black Sea.</title>
        <authorList>
            <person name="Zhao L.-H."/>
            <person name="Xue J.-H."/>
        </authorList>
    </citation>
    <scope>NUCLEOTIDE SEQUENCE</scope>
    <source>
        <strain evidence="2">E8</strain>
    </source>
</reference>
<dbReference type="Pfam" id="PF13679">
    <property type="entry name" value="Methyltransf_32"/>
    <property type="match status" value="1"/>
</dbReference>
<proteinExistence type="predicted"/>
<organism evidence="2 3">
    <name type="scientific">Marinomonas algarum</name>
    <dbReference type="NCBI Taxonomy" id="2883105"/>
    <lineage>
        <taxon>Bacteria</taxon>
        <taxon>Pseudomonadati</taxon>
        <taxon>Pseudomonadota</taxon>
        <taxon>Gammaproteobacteria</taxon>
        <taxon>Oceanospirillales</taxon>
        <taxon>Oceanospirillaceae</taxon>
        <taxon>Marinomonas</taxon>
    </lineage>
</organism>
<accession>A0A9X1IRK9</accession>
<sequence length="399" mass="44882">MTAFSLRFRALDAWLAEHIALWQFDTFAEVDNPWRAMYPALASYLEQVDFDALHSDDFYATVFRLCPSLLAWGEAAVSGQPALAALDDRSEQSVSLPGYVSTGIKGRKWSQIQAFVAQTPVVSDYVEWCAGKGHLGKVLAFQQQARVQSLEWQQVLCEAGEQEAKRLGVDQRFAHVDVLKQQGRAALFDADCVVALHACGDLHRVLLQQAAEAKTSQLCLVPCCYHLTQAAVYVPLSGEAQGSALCLRQADLKLAVKEVVTAGAREQRLKRLELTYRLGFDAWQREVRGEDGYLPVPSLQKALLGQGFVGFCDWAAEQKHFSQRITKAEAVHFERVGQARYETVQRLEAISQLFRPALEQWLVLDRAMYLQEQGYHVEIGAFCDKTLTPRNWMIRAKRD</sequence>
<evidence type="ECO:0000313" key="2">
    <source>
        <dbReference type="EMBL" id="MCB5162878.1"/>
    </source>
</evidence>
<gene>
    <name evidence="2" type="ORF">LG368_13345</name>
</gene>
<dbReference type="InterPro" id="IPR025714">
    <property type="entry name" value="Methyltranfer_dom"/>
</dbReference>
<keyword evidence="2" id="KW-0489">Methyltransferase</keyword>
<keyword evidence="2" id="KW-0808">Transferase</keyword>